<dbReference type="AlphaFoldDB" id="A0A9X2IXU4"/>
<dbReference type="InterPro" id="IPR050855">
    <property type="entry name" value="NDM-1-like"/>
</dbReference>
<evidence type="ECO:0000313" key="3">
    <source>
        <dbReference type="Proteomes" id="UP001139157"/>
    </source>
</evidence>
<gene>
    <name evidence="2" type="ORF">NDR86_23095</name>
</gene>
<dbReference type="PANTHER" id="PTHR42951">
    <property type="entry name" value="METALLO-BETA-LACTAMASE DOMAIN-CONTAINING"/>
    <property type="match status" value="1"/>
</dbReference>
<dbReference type="SUPFAM" id="SSF56281">
    <property type="entry name" value="Metallo-hydrolase/oxidoreductase"/>
    <property type="match status" value="1"/>
</dbReference>
<sequence>MTTSAPVNAATGLSYRTVVSDPIPIAGMHLPDGTPMMWSPLTTTLITGQRDAVLVDPPFTVDQAQRIGDWIEQSGKRLTHIYITHGHGDHWFAAPTLVERFPGVVVVATEGTIARMRAAAGPAREQMWDRWFPGQLPETPVIAQPVGADGFELEGHRLHAVRAGHSDTDDSTALYVPSMGLVVAGDVAYNGVHQYLAEGGNGGLEAWLLAIDTIAALEPRIVVAGHKNKALPDDPTALDDTRRYLRDAIGLLADKPGPREFFDSMLARYPDRLNPGTVWLSANLLLG</sequence>
<proteinExistence type="predicted"/>
<evidence type="ECO:0000259" key="1">
    <source>
        <dbReference type="SMART" id="SM00849"/>
    </source>
</evidence>
<keyword evidence="3" id="KW-1185">Reference proteome</keyword>
<dbReference type="RefSeq" id="WP_251914682.1">
    <property type="nucleotide sequence ID" value="NZ_JAMRXG010000010.1"/>
</dbReference>
<organism evidence="2 3">
    <name type="scientific">Nocardia pulmonis</name>
    <dbReference type="NCBI Taxonomy" id="2951408"/>
    <lineage>
        <taxon>Bacteria</taxon>
        <taxon>Bacillati</taxon>
        <taxon>Actinomycetota</taxon>
        <taxon>Actinomycetes</taxon>
        <taxon>Mycobacteriales</taxon>
        <taxon>Nocardiaceae</taxon>
        <taxon>Nocardia</taxon>
    </lineage>
</organism>
<dbReference type="Gene3D" id="3.60.15.10">
    <property type="entry name" value="Ribonuclease Z/Hydroxyacylglutathione hydrolase-like"/>
    <property type="match status" value="1"/>
</dbReference>
<dbReference type="Proteomes" id="UP001139157">
    <property type="component" value="Unassembled WGS sequence"/>
</dbReference>
<dbReference type="InterPro" id="IPR001279">
    <property type="entry name" value="Metallo-B-lactamas"/>
</dbReference>
<accession>A0A9X2IXU4</accession>
<comment type="caution">
    <text evidence="2">The sequence shown here is derived from an EMBL/GenBank/DDBJ whole genome shotgun (WGS) entry which is preliminary data.</text>
</comment>
<dbReference type="CDD" id="cd07739">
    <property type="entry name" value="metallo-hydrolase-like_MBL-fold"/>
    <property type="match status" value="1"/>
</dbReference>
<protein>
    <submittedName>
        <fullName evidence="2">MBL fold metallo-hydrolase</fullName>
    </submittedName>
</protein>
<dbReference type="PANTHER" id="PTHR42951:SF14">
    <property type="entry name" value="METALLO-BETA-LACTAMASE SUPERFAMILY PROTEIN"/>
    <property type="match status" value="1"/>
</dbReference>
<dbReference type="InterPro" id="IPR036866">
    <property type="entry name" value="RibonucZ/Hydroxyglut_hydro"/>
</dbReference>
<name>A0A9X2IXU4_9NOCA</name>
<reference evidence="2" key="1">
    <citation type="submission" date="2022-06" db="EMBL/GenBank/DDBJ databases">
        <title>Novel species in genus nocardia.</title>
        <authorList>
            <person name="Li F."/>
        </authorList>
    </citation>
    <scope>NUCLEOTIDE SEQUENCE</scope>
    <source>
        <strain evidence="2">CDC141</strain>
    </source>
</reference>
<evidence type="ECO:0000313" key="2">
    <source>
        <dbReference type="EMBL" id="MCM6776377.1"/>
    </source>
</evidence>
<dbReference type="EMBL" id="JAMRXG010000010">
    <property type="protein sequence ID" value="MCM6776377.1"/>
    <property type="molecule type" value="Genomic_DNA"/>
</dbReference>
<feature type="domain" description="Metallo-beta-lactamase" evidence="1">
    <location>
        <begin position="40"/>
        <end position="226"/>
    </location>
</feature>
<dbReference type="SMART" id="SM00849">
    <property type="entry name" value="Lactamase_B"/>
    <property type="match status" value="1"/>
</dbReference>
<dbReference type="Pfam" id="PF00753">
    <property type="entry name" value="Lactamase_B"/>
    <property type="match status" value="1"/>
</dbReference>